<dbReference type="Gene3D" id="3.40.50.20">
    <property type="match status" value="1"/>
</dbReference>
<evidence type="ECO:0000256" key="4">
    <source>
        <dbReference type="PROSITE-ProRule" id="PRU00409"/>
    </source>
</evidence>
<keyword evidence="7" id="KW-1185">Reference proteome</keyword>
<dbReference type="Gene3D" id="3.30.1490.20">
    <property type="entry name" value="ATP-grasp fold, A domain"/>
    <property type="match status" value="1"/>
</dbReference>
<dbReference type="PANTHER" id="PTHR43585:SF2">
    <property type="entry name" value="ATP-GRASP ENZYME FSQD"/>
    <property type="match status" value="1"/>
</dbReference>
<dbReference type="GO" id="GO:0046872">
    <property type="term" value="F:metal ion binding"/>
    <property type="evidence" value="ECO:0007669"/>
    <property type="project" value="InterPro"/>
</dbReference>
<dbReference type="PROSITE" id="PS50975">
    <property type="entry name" value="ATP_GRASP"/>
    <property type="match status" value="1"/>
</dbReference>
<keyword evidence="2 4" id="KW-0547">Nucleotide-binding</keyword>
<feature type="domain" description="ATP-grasp" evidence="5">
    <location>
        <begin position="120"/>
        <end position="318"/>
    </location>
</feature>
<sequence>MDVEDTLAELPLIILVGSGFHLYREYLLSAVARSARVWLFTATEPTWELDYVAGHTVVDTLDVRAMLAVARDLAARQVVGGVLCWDELRTVQTAEVARGLGLPGGHPEATNRCRDKHLTRRALAEAGVPQAESVLVADLAEATAAAASLGYPVVLKPRALGASIGVVKVSTRDELAAAYPMSRDATEPGAPRFEIGVLVEEFLVGEEISVDSSVVDGVLTPLFVARKILGFPPHCEEVGHVVHAADPLLADPDIVDLLERAHRAVGFRNGLTHTEVMLTADGPRIIEINGRLGGDLIPYVASVASGIDPGRVAVQVTVGAQPDLPAPRQRVARVTFLYPSADTVVAGVDVDRTGLPPEVDTVAVLAMPGQRLELPPVGHVTSRYAYVVTSGPSEQVCTAAAEVAAVAITLRTVEEPASTG</sequence>
<keyword evidence="1" id="KW-0436">Ligase</keyword>
<gene>
    <name evidence="6" type="ORF">F0L68_00505</name>
</gene>
<dbReference type="Gene3D" id="3.30.470.20">
    <property type="entry name" value="ATP-grasp fold, B domain"/>
    <property type="match status" value="1"/>
</dbReference>
<proteinExistence type="predicted"/>
<dbReference type="OrthoDB" id="24041at2"/>
<evidence type="ECO:0000256" key="1">
    <source>
        <dbReference type="ARBA" id="ARBA00022598"/>
    </source>
</evidence>
<evidence type="ECO:0000259" key="5">
    <source>
        <dbReference type="PROSITE" id="PS50975"/>
    </source>
</evidence>
<reference evidence="6 7" key="2">
    <citation type="submission" date="2019-09" db="EMBL/GenBank/DDBJ databases">
        <authorList>
            <person name="Jin C."/>
        </authorList>
    </citation>
    <scope>NUCLEOTIDE SEQUENCE [LARGE SCALE GENOMIC DNA]</scope>
    <source>
        <strain evidence="6 7">AN110305</strain>
    </source>
</reference>
<dbReference type="AlphaFoldDB" id="A0A5B2XW20"/>
<keyword evidence="3 4" id="KW-0067">ATP-binding</keyword>
<evidence type="ECO:0000313" key="6">
    <source>
        <dbReference type="EMBL" id="KAA2267049.1"/>
    </source>
</evidence>
<accession>A0A5B2XW20</accession>
<dbReference type="SMART" id="SM01209">
    <property type="entry name" value="GARS_A"/>
    <property type="match status" value="1"/>
</dbReference>
<dbReference type="InterPro" id="IPR052032">
    <property type="entry name" value="ATP-dep_AA_Ligase"/>
</dbReference>
<dbReference type="EMBL" id="VUOB01000001">
    <property type="protein sequence ID" value="KAA2267049.1"/>
    <property type="molecule type" value="Genomic_DNA"/>
</dbReference>
<evidence type="ECO:0000256" key="2">
    <source>
        <dbReference type="ARBA" id="ARBA00022741"/>
    </source>
</evidence>
<dbReference type="GO" id="GO:0016874">
    <property type="term" value="F:ligase activity"/>
    <property type="evidence" value="ECO:0007669"/>
    <property type="project" value="UniProtKB-KW"/>
</dbReference>
<evidence type="ECO:0000313" key="7">
    <source>
        <dbReference type="Proteomes" id="UP000323454"/>
    </source>
</evidence>
<name>A0A5B2XW20_9PSEU</name>
<dbReference type="GO" id="GO:0005524">
    <property type="term" value="F:ATP binding"/>
    <property type="evidence" value="ECO:0007669"/>
    <property type="project" value="UniProtKB-UniRule"/>
</dbReference>
<reference evidence="6 7" key="1">
    <citation type="submission" date="2019-09" db="EMBL/GenBank/DDBJ databases">
        <title>Goodfellowia gen. nov., a new genus of the Pseudonocardineae related to Actinoalloteichus, containing Goodfellowia coeruleoviolacea gen. nov., comb. nov. gen. nov., comb. nov.</title>
        <authorList>
            <person name="Labeda D."/>
        </authorList>
    </citation>
    <scope>NUCLEOTIDE SEQUENCE [LARGE SCALE GENOMIC DNA]</scope>
    <source>
        <strain evidence="6 7">AN110305</strain>
    </source>
</reference>
<dbReference type="PANTHER" id="PTHR43585">
    <property type="entry name" value="FUMIPYRROLE BIOSYNTHESIS PROTEIN C"/>
    <property type="match status" value="1"/>
</dbReference>
<dbReference type="SUPFAM" id="SSF56059">
    <property type="entry name" value="Glutathione synthetase ATP-binding domain-like"/>
    <property type="match status" value="1"/>
</dbReference>
<protein>
    <submittedName>
        <fullName evidence="6">ATP-grasp domain-containing protein</fullName>
    </submittedName>
</protein>
<dbReference type="RefSeq" id="WP_149847357.1">
    <property type="nucleotide sequence ID" value="NZ_VUOB01000001.1"/>
</dbReference>
<dbReference type="Proteomes" id="UP000323454">
    <property type="component" value="Unassembled WGS sequence"/>
</dbReference>
<dbReference type="Pfam" id="PF13535">
    <property type="entry name" value="ATP-grasp_4"/>
    <property type="match status" value="1"/>
</dbReference>
<dbReference type="InterPro" id="IPR011761">
    <property type="entry name" value="ATP-grasp"/>
</dbReference>
<comment type="caution">
    <text evidence="6">The sequence shown here is derived from an EMBL/GenBank/DDBJ whole genome shotgun (WGS) entry which is preliminary data.</text>
</comment>
<evidence type="ECO:0000256" key="3">
    <source>
        <dbReference type="ARBA" id="ARBA00022840"/>
    </source>
</evidence>
<dbReference type="InterPro" id="IPR013815">
    <property type="entry name" value="ATP_grasp_subdomain_1"/>
</dbReference>
<organism evidence="6 7">
    <name type="scientific">Solihabitans fulvus</name>
    <dbReference type="NCBI Taxonomy" id="1892852"/>
    <lineage>
        <taxon>Bacteria</taxon>
        <taxon>Bacillati</taxon>
        <taxon>Actinomycetota</taxon>
        <taxon>Actinomycetes</taxon>
        <taxon>Pseudonocardiales</taxon>
        <taxon>Pseudonocardiaceae</taxon>
        <taxon>Solihabitans</taxon>
    </lineage>
</organism>